<evidence type="ECO:0000256" key="7">
    <source>
        <dbReference type="SAM" id="Phobius"/>
    </source>
</evidence>
<dbReference type="Pfam" id="PF01833">
    <property type="entry name" value="TIG"/>
    <property type="match status" value="1"/>
</dbReference>
<dbReference type="AlphaFoldDB" id="A0A398CSZ4"/>
<evidence type="ECO:0000256" key="5">
    <source>
        <dbReference type="ARBA" id="ARBA00022989"/>
    </source>
</evidence>
<gene>
    <name evidence="10" type="ORF">D3H35_15090</name>
</gene>
<dbReference type="GO" id="GO:0005886">
    <property type="term" value="C:plasma membrane"/>
    <property type="evidence" value="ECO:0007669"/>
    <property type="project" value="UniProtKB-SubCell"/>
</dbReference>
<evidence type="ECO:0000313" key="11">
    <source>
        <dbReference type="Proteomes" id="UP000266340"/>
    </source>
</evidence>
<feature type="transmembrane region" description="Helical" evidence="7">
    <location>
        <begin position="44"/>
        <end position="63"/>
    </location>
</feature>
<dbReference type="PANTHER" id="PTHR47371">
    <property type="entry name" value="LIPOTEICHOIC ACID SYNTHASE"/>
    <property type="match status" value="1"/>
</dbReference>
<feature type="transmembrane region" description="Helical" evidence="7">
    <location>
        <begin position="70"/>
        <end position="91"/>
    </location>
</feature>
<dbReference type="Proteomes" id="UP000266340">
    <property type="component" value="Unassembled WGS sequence"/>
</dbReference>
<dbReference type="InterPro" id="IPR002909">
    <property type="entry name" value="IPT_dom"/>
</dbReference>
<dbReference type="InterPro" id="IPR013783">
    <property type="entry name" value="Ig-like_fold"/>
</dbReference>
<comment type="caution">
    <text evidence="10">The sequence shown here is derived from an EMBL/GenBank/DDBJ whole genome shotgun (WGS) entry which is preliminary data.</text>
</comment>
<feature type="transmembrane region" description="Helical" evidence="7">
    <location>
        <begin position="111"/>
        <end position="138"/>
    </location>
</feature>
<dbReference type="PANTHER" id="PTHR47371:SF3">
    <property type="entry name" value="PHOSPHOGLYCEROL TRANSFERASE I"/>
    <property type="match status" value="1"/>
</dbReference>
<evidence type="ECO:0000313" key="10">
    <source>
        <dbReference type="EMBL" id="RIE02084.1"/>
    </source>
</evidence>
<keyword evidence="11" id="KW-1185">Reference proteome</keyword>
<protein>
    <submittedName>
        <fullName evidence="10">LTA synthase family protein</fullName>
    </submittedName>
</protein>
<dbReference type="InterPro" id="IPR000917">
    <property type="entry name" value="Sulfatase_N"/>
</dbReference>
<dbReference type="EMBL" id="QXJM01000039">
    <property type="protein sequence ID" value="RIE02084.1"/>
    <property type="molecule type" value="Genomic_DNA"/>
</dbReference>
<accession>A0A398CSZ4</accession>
<sequence length="703" mass="80288">MKRYFSLNPIVLFFLLPVVIILFVETVSRGSILQTLRWLFENPILFLMNYVVIFSVTRVFSILHGIWNTIAYLLFLLVFSLMAYINQLKLLYRGEPFYPSDFLLTSEGTDIAAYLNHLPIGKIVLFCLFFIGISIFTIKTTRKKIFNRSNSLLISLISLVLLFVFIQFGPGPVTKGLRLSDTNKTVRSGSYSQNGIVIGFLKYAHEDAIQKVKGYNKEAIKAIVQNRGSNFSVDNEFKPNIIVMMSEAFWDPTVMQEVQFDKDPLPFFHSLQEKYSTGTLLSPTFGGGTANIEFEALTGLTTRFFHDGSIAYLRYVKKPIDTLASILSRQGYKSTAVHSYHNWFYDRADVYRNFGFDNFVSGEFFHRPNQIGPFMDDRDFVTRVVKEMKASEEPDFIHAVTMLNHGPYRADRYQKYTNHVHGNLSADAKQVLESYTQSLMDVDESIKLFISQLEELNEPTILILFGDHLPLLGEDYEVYREAHYFNGDETDAEAYKRKFSTPLLVWNNFNGEKEELHLSPNFIPAYLLEKTRKQGNVLTDYLTEEYRKGITMLPDDILDKEFGIQENQLDPYRLLQYDVLFGGQFSYSPQEKPQAKSDYVLGSGPITVTEADATVREADGATVINVSGANFVADNYYFDFIQGSKIYINGEEQQTVYTNDNSIECVLPDKFNKSAAQLTVQVKVKDTKGSVLSQSNVVNVQHP</sequence>
<keyword evidence="4 7" id="KW-0812">Transmembrane</keyword>
<evidence type="ECO:0000259" key="8">
    <source>
        <dbReference type="Pfam" id="PF00884"/>
    </source>
</evidence>
<comment type="subcellular location">
    <subcellularLocation>
        <location evidence="1">Cell membrane</location>
        <topology evidence="1">Multi-pass membrane protein</topology>
    </subcellularLocation>
</comment>
<dbReference type="Gene3D" id="3.40.720.10">
    <property type="entry name" value="Alkaline Phosphatase, subunit A"/>
    <property type="match status" value="1"/>
</dbReference>
<dbReference type="SUPFAM" id="SSF53649">
    <property type="entry name" value="Alkaline phosphatase-like"/>
    <property type="match status" value="1"/>
</dbReference>
<evidence type="ECO:0000256" key="3">
    <source>
        <dbReference type="ARBA" id="ARBA00022475"/>
    </source>
</evidence>
<feature type="transmembrane region" description="Helical" evidence="7">
    <location>
        <begin position="150"/>
        <end position="169"/>
    </location>
</feature>
<evidence type="ECO:0000256" key="2">
    <source>
        <dbReference type="ARBA" id="ARBA00004936"/>
    </source>
</evidence>
<proteinExistence type="predicted"/>
<feature type="domain" description="IPT/TIG" evidence="9">
    <location>
        <begin position="617"/>
        <end position="690"/>
    </location>
</feature>
<dbReference type="Pfam" id="PF00884">
    <property type="entry name" value="Sulfatase"/>
    <property type="match status" value="1"/>
</dbReference>
<keyword evidence="3" id="KW-1003">Cell membrane</keyword>
<feature type="domain" description="Sulfatase N-terminal" evidence="8">
    <location>
        <begin position="239"/>
        <end position="513"/>
    </location>
</feature>
<dbReference type="InterPro" id="IPR017850">
    <property type="entry name" value="Alkaline_phosphatase_core_sf"/>
</dbReference>
<keyword evidence="5 7" id="KW-1133">Transmembrane helix</keyword>
<evidence type="ECO:0000256" key="6">
    <source>
        <dbReference type="ARBA" id="ARBA00023136"/>
    </source>
</evidence>
<dbReference type="Gene3D" id="2.60.40.10">
    <property type="entry name" value="Immunoglobulins"/>
    <property type="match status" value="1"/>
</dbReference>
<evidence type="ECO:0000256" key="4">
    <source>
        <dbReference type="ARBA" id="ARBA00022692"/>
    </source>
</evidence>
<evidence type="ECO:0000256" key="1">
    <source>
        <dbReference type="ARBA" id="ARBA00004651"/>
    </source>
</evidence>
<dbReference type="InterPro" id="IPR050448">
    <property type="entry name" value="OpgB/LTA_synthase_biosynth"/>
</dbReference>
<keyword evidence="6 7" id="KW-0472">Membrane</keyword>
<name>A0A398CSZ4_9BACL</name>
<comment type="pathway">
    <text evidence="2">Cell wall biogenesis; lipoteichoic acid biosynthesis.</text>
</comment>
<reference evidence="10 11" key="1">
    <citation type="submission" date="2018-09" db="EMBL/GenBank/DDBJ databases">
        <title>Cohnella cavernae sp. nov., isolated from a karst cave.</title>
        <authorList>
            <person name="Zhu H."/>
        </authorList>
    </citation>
    <scope>NUCLEOTIDE SEQUENCE [LARGE SCALE GENOMIC DNA]</scope>
    <source>
        <strain evidence="10 11">K2E09-144</strain>
    </source>
</reference>
<dbReference type="CDD" id="cd16015">
    <property type="entry name" value="LTA_synthase"/>
    <property type="match status" value="1"/>
</dbReference>
<feature type="transmembrane region" description="Helical" evidence="7">
    <location>
        <begin position="7"/>
        <end position="24"/>
    </location>
</feature>
<evidence type="ECO:0000259" key="9">
    <source>
        <dbReference type="Pfam" id="PF01833"/>
    </source>
</evidence>
<organism evidence="10 11">
    <name type="scientific">Cohnella faecalis</name>
    <dbReference type="NCBI Taxonomy" id="2315694"/>
    <lineage>
        <taxon>Bacteria</taxon>
        <taxon>Bacillati</taxon>
        <taxon>Bacillota</taxon>
        <taxon>Bacilli</taxon>
        <taxon>Bacillales</taxon>
        <taxon>Paenibacillaceae</taxon>
        <taxon>Cohnella</taxon>
    </lineage>
</organism>